<dbReference type="InParanoid" id="A0A5J5EZC9"/>
<dbReference type="OrthoDB" id="654211at2759"/>
<evidence type="ECO:0000256" key="1">
    <source>
        <dbReference type="SAM" id="MobiDB-lite"/>
    </source>
</evidence>
<feature type="region of interest" description="Disordered" evidence="1">
    <location>
        <begin position="166"/>
        <end position="188"/>
    </location>
</feature>
<evidence type="ECO:0000313" key="3">
    <source>
        <dbReference type="Proteomes" id="UP000326924"/>
    </source>
</evidence>
<reference evidence="2 3" key="1">
    <citation type="submission" date="2019-09" db="EMBL/GenBank/DDBJ databases">
        <title>Draft genome of the ectomycorrhizal ascomycete Sphaerosporella brunnea.</title>
        <authorList>
            <consortium name="DOE Joint Genome Institute"/>
            <person name="Benucci G.M."/>
            <person name="Marozzi G."/>
            <person name="Antonielli L."/>
            <person name="Sanchez S."/>
            <person name="Marco P."/>
            <person name="Wang X."/>
            <person name="Falini L.B."/>
            <person name="Barry K."/>
            <person name="Haridas S."/>
            <person name="Lipzen A."/>
            <person name="Labutti K."/>
            <person name="Grigoriev I.V."/>
            <person name="Murat C."/>
            <person name="Martin F."/>
            <person name="Albertini E."/>
            <person name="Donnini D."/>
            <person name="Bonito G."/>
        </authorList>
    </citation>
    <scope>NUCLEOTIDE SEQUENCE [LARGE SCALE GENOMIC DNA]</scope>
    <source>
        <strain evidence="2 3">Sb_GMNB300</strain>
    </source>
</reference>
<gene>
    <name evidence="2" type="ORF">FN846DRAFT_946862</name>
</gene>
<feature type="non-terminal residue" evidence="2">
    <location>
        <position position="188"/>
    </location>
</feature>
<protein>
    <submittedName>
        <fullName evidence="2">Uncharacterized protein</fullName>
    </submittedName>
</protein>
<evidence type="ECO:0000313" key="2">
    <source>
        <dbReference type="EMBL" id="KAA8907555.1"/>
    </source>
</evidence>
<dbReference type="AlphaFoldDB" id="A0A5J5EZC9"/>
<accession>A0A5J5EZC9</accession>
<organism evidence="2 3">
    <name type="scientific">Sphaerosporella brunnea</name>
    <dbReference type="NCBI Taxonomy" id="1250544"/>
    <lineage>
        <taxon>Eukaryota</taxon>
        <taxon>Fungi</taxon>
        <taxon>Dikarya</taxon>
        <taxon>Ascomycota</taxon>
        <taxon>Pezizomycotina</taxon>
        <taxon>Pezizomycetes</taxon>
        <taxon>Pezizales</taxon>
        <taxon>Pyronemataceae</taxon>
        <taxon>Sphaerosporella</taxon>
    </lineage>
</organism>
<name>A0A5J5EZC9_9PEZI</name>
<proteinExistence type="predicted"/>
<comment type="caution">
    <text evidence="2">The sequence shown here is derived from an EMBL/GenBank/DDBJ whole genome shotgun (WGS) entry which is preliminary data.</text>
</comment>
<dbReference type="EMBL" id="VXIS01000078">
    <property type="protein sequence ID" value="KAA8907555.1"/>
    <property type="molecule type" value="Genomic_DNA"/>
</dbReference>
<sequence>MPTRKRPASPSSSSPKKRPKPPPPPPHLLLHQRLNAVQEALSALSSLRPSCPIVSSALSKVASLGSELESHFQSHITSPPGGESTCPAVGCGLKLSKTCHLRRHVRNKAAKCSFHAEVLKEMNERSCRFCGRTFGRREDVTRHEGRCGESPCLRGGGEELTDVEQGGLTITTPPPVSEKKVEMQAVDD</sequence>
<feature type="non-terminal residue" evidence="2">
    <location>
        <position position="1"/>
    </location>
</feature>
<dbReference type="Proteomes" id="UP000326924">
    <property type="component" value="Unassembled WGS sequence"/>
</dbReference>
<keyword evidence="3" id="KW-1185">Reference proteome</keyword>
<feature type="region of interest" description="Disordered" evidence="1">
    <location>
        <begin position="1"/>
        <end position="29"/>
    </location>
</feature>